<sequence>MVERDAHIGALQPVAALGVRDPLLDKMNPRIEKSEFARPTLGDIDEWHLPHRRSRMWSGKKGCNHPFVGGQRHSFDKRYRIEP</sequence>
<accession>A0A6J6ILP3</accession>
<evidence type="ECO:0000313" key="1">
    <source>
        <dbReference type="EMBL" id="CAB4625298.1"/>
    </source>
</evidence>
<dbReference type="EMBL" id="CAEZUP010000144">
    <property type="protein sequence ID" value="CAB4625298.1"/>
    <property type="molecule type" value="Genomic_DNA"/>
</dbReference>
<reference evidence="1" key="1">
    <citation type="submission" date="2020-05" db="EMBL/GenBank/DDBJ databases">
        <authorList>
            <person name="Chiriac C."/>
            <person name="Salcher M."/>
            <person name="Ghai R."/>
            <person name="Kavagutti S V."/>
        </authorList>
    </citation>
    <scope>NUCLEOTIDE SEQUENCE</scope>
</reference>
<proteinExistence type="predicted"/>
<gene>
    <name evidence="1" type="ORF">UFOPK1835_02106</name>
</gene>
<name>A0A6J6ILP3_9ZZZZ</name>
<protein>
    <submittedName>
        <fullName evidence="1">Unannotated protein</fullName>
    </submittedName>
</protein>
<dbReference type="AlphaFoldDB" id="A0A6J6ILP3"/>
<organism evidence="1">
    <name type="scientific">freshwater metagenome</name>
    <dbReference type="NCBI Taxonomy" id="449393"/>
    <lineage>
        <taxon>unclassified sequences</taxon>
        <taxon>metagenomes</taxon>
        <taxon>ecological metagenomes</taxon>
    </lineage>
</organism>